<evidence type="ECO:0000256" key="4">
    <source>
        <dbReference type="ARBA" id="ARBA00022723"/>
    </source>
</evidence>
<dbReference type="AlphaFoldDB" id="A0A1G8JAY8"/>
<evidence type="ECO:0000313" key="15">
    <source>
        <dbReference type="EMBL" id="SDI28419.1"/>
    </source>
</evidence>
<accession>A0A1G8JAY8</accession>
<feature type="zinc finger region" description="C4-type" evidence="13">
    <location>
        <begin position="48"/>
        <end position="70"/>
    </location>
</feature>
<dbReference type="GO" id="GO:0008270">
    <property type="term" value="F:zinc ion binding"/>
    <property type="evidence" value="ECO:0007669"/>
    <property type="project" value="UniProtKB-UniRule"/>
</dbReference>
<keyword evidence="3 13" id="KW-0808">Transferase</keyword>
<keyword evidence="13" id="KW-0963">Cytoplasm</keyword>
<dbReference type="GO" id="GO:2001295">
    <property type="term" value="P:malonyl-CoA biosynthetic process"/>
    <property type="evidence" value="ECO:0007669"/>
    <property type="project" value="UniProtKB-UniRule"/>
</dbReference>
<evidence type="ECO:0000256" key="6">
    <source>
        <dbReference type="ARBA" id="ARBA00022771"/>
    </source>
</evidence>
<dbReference type="EMBL" id="FNCP01000032">
    <property type="protein sequence ID" value="SDI28419.1"/>
    <property type="molecule type" value="Genomic_DNA"/>
</dbReference>
<comment type="cofactor">
    <cofactor evidence="13">
        <name>Zn(2+)</name>
        <dbReference type="ChEBI" id="CHEBI:29105"/>
    </cofactor>
    <text evidence="13">Binds 1 zinc ion per subunit.</text>
</comment>
<dbReference type="STRING" id="1121419.SAMN05443529_13217"/>
<evidence type="ECO:0000256" key="1">
    <source>
        <dbReference type="ARBA" id="ARBA00004496"/>
    </source>
</evidence>
<dbReference type="SUPFAM" id="SSF52096">
    <property type="entry name" value="ClpP/crotonase"/>
    <property type="match status" value="1"/>
</dbReference>
<dbReference type="InterPro" id="IPR041010">
    <property type="entry name" value="Znf-ACC"/>
</dbReference>
<dbReference type="Proteomes" id="UP000198656">
    <property type="component" value="Unassembled WGS sequence"/>
</dbReference>
<dbReference type="GO" id="GO:0016743">
    <property type="term" value="F:carboxyl- or carbamoyltransferase activity"/>
    <property type="evidence" value="ECO:0007669"/>
    <property type="project" value="UniProtKB-UniRule"/>
</dbReference>
<comment type="pathway">
    <text evidence="13">Lipid metabolism; malonyl-CoA biosynthesis; malonyl-CoA from acetyl-CoA: step 1/1.</text>
</comment>
<dbReference type="PANTHER" id="PTHR42995">
    <property type="entry name" value="ACETYL-COENZYME A CARBOXYLASE CARBOXYL TRANSFERASE SUBUNIT BETA, CHLOROPLASTIC"/>
    <property type="match status" value="1"/>
</dbReference>
<keyword evidence="4 13" id="KW-0479">Metal-binding</keyword>
<keyword evidence="8 13" id="KW-0862">Zinc</keyword>
<comment type="similarity">
    <text evidence="13">Belongs to the AccD/PCCB family.</text>
</comment>
<keyword evidence="16" id="KW-1185">Reference proteome</keyword>
<name>A0A1G8JAY8_9FIRM</name>
<dbReference type="GO" id="GO:0009317">
    <property type="term" value="C:acetyl-CoA carboxylase complex"/>
    <property type="evidence" value="ECO:0007669"/>
    <property type="project" value="InterPro"/>
</dbReference>
<evidence type="ECO:0000256" key="7">
    <source>
        <dbReference type="ARBA" id="ARBA00022832"/>
    </source>
</evidence>
<keyword evidence="7 13" id="KW-0276">Fatty acid metabolism</keyword>
<gene>
    <name evidence="13" type="primary">accD</name>
    <name evidence="15" type="ORF">SAMN05443529_13217</name>
</gene>
<dbReference type="PRINTS" id="PR01070">
    <property type="entry name" value="ACCCTRFRASEB"/>
</dbReference>
<comment type="catalytic activity">
    <reaction evidence="13">
        <text>N(6)-carboxybiotinyl-L-lysyl-[protein] + acetyl-CoA = N(6)-biotinyl-L-lysyl-[protein] + malonyl-CoA</text>
        <dbReference type="Rhea" id="RHEA:54728"/>
        <dbReference type="Rhea" id="RHEA-COMP:10505"/>
        <dbReference type="Rhea" id="RHEA-COMP:10506"/>
        <dbReference type="ChEBI" id="CHEBI:57288"/>
        <dbReference type="ChEBI" id="CHEBI:57384"/>
        <dbReference type="ChEBI" id="CHEBI:83144"/>
        <dbReference type="ChEBI" id="CHEBI:83145"/>
        <dbReference type="EC" id="2.1.3.15"/>
    </reaction>
</comment>
<evidence type="ECO:0000256" key="2">
    <source>
        <dbReference type="ARBA" id="ARBA00022516"/>
    </source>
</evidence>
<evidence type="ECO:0000256" key="9">
    <source>
        <dbReference type="ARBA" id="ARBA00022840"/>
    </source>
</evidence>
<evidence type="ECO:0000256" key="3">
    <source>
        <dbReference type="ARBA" id="ARBA00022679"/>
    </source>
</evidence>
<dbReference type="Pfam" id="PF01039">
    <property type="entry name" value="Carboxyl_trans"/>
    <property type="match status" value="1"/>
</dbReference>
<dbReference type="PROSITE" id="PS50980">
    <property type="entry name" value="COA_CT_NTER"/>
    <property type="match status" value="1"/>
</dbReference>
<feature type="domain" description="CoA carboxyltransferase N-terminal" evidence="14">
    <location>
        <begin position="44"/>
        <end position="305"/>
    </location>
</feature>
<feature type="binding site" evidence="13">
    <location>
        <position position="67"/>
    </location>
    <ligand>
        <name>Zn(2+)</name>
        <dbReference type="ChEBI" id="CHEBI:29105"/>
    </ligand>
</feature>
<sequence length="305" mass="33695">MFKDIFRKTKYVTINSNQKQNRSSEVPRQEEAAIVSKKELPDGLWVKCPKCGEVLFNKNLDENGRVCTTCEHHFRISAQGRLALLVDENSFEEWDSDLSPLDSLEFPGYEEKLLEAQEKSGVLEGVVTGRARIEGIPFVVAINEAGFMMGSMGSVVGEKIARAIERAIELRLPVVIFSTSGGARMQEGILSLYQMAKTSAALGKLAENHLLYISVLTDPTFGGVTASYASLGDIIISEPNALIGFTGPRIIKQTMRQELPTGAQTAEFNQEHGLIDLIVARTQMRPELARILRYHQEGAEYGSTI</sequence>
<protein>
    <recommendedName>
        <fullName evidence="13">Acetyl-coenzyme A carboxylase carboxyl transferase subunit beta</fullName>
        <shortName evidence="13">ACCase subunit beta</shortName>
        <shortName evidence="13">Acetyl-CoA carboxylase carboxyltransferase subunit beta</shortName>
        <ecNumber evidence="13">2.1.3.15</ecNumber>
    </recommendedName>
</protein>
<evidence type="ECO:0000259" key="14">
    <source>
        <dbReference type="PROSITE" id="PS50980"/>
    </source>
</evidence>
<dbReference type="InterPro" id="IPR034733">
    <property type="entry name" value="AcCoA_carboxyl_beta"/>
</dbReference>
<dbReference type="RefSeq" id="WP_092335423.1">
    <property type="nucleotide sequence ID" value="NZ_FNCP01000032.1"/>
</dbReference>
<dbReference type="GO" id="GO:0003989">
    <property type="term" value="F:acetyl-CoA carboxylase activity"/>
    <property type="evidence" value="ECO:0007669"/>
    <property type="project" value="InterPro"/>
</dbReference>
<dbReference type="NCBIfam" id="TIGR00515">
    <property type="entry name" value="accD"/>
    <property type="match status" value="1"/>
</dbReference>
<dbReference type="Gene3D" id="3.90.226.10">
    <property type="entry name" value="2-enoyl-CoA Hydratase, Chain A, domain 1"/>
    <property type="match status" value="1"/>
</dbReference>
<keyword evidence="6 13" id="KW-0863">Zinc-finger</keyword>
<feature type="binding site" evidence="13">
    <location>
        <position position="51"/>
    </location>
    <ligand>
        <name>Zn(2+)</name>
        <dbReference type="ChEBI" id="CHEBI:29105"/>
    </ligand>
</feature>
<keyword evidence="5 13" id="KW-0547">Nucleotide-binding</keyword>
<dbReference type="GO" id="GO:0005524">
    <property type="term" value="F:ATP binding"/>
    <property type="evidence" value="ECO:0007669"/>
    <property type="project" value="UniProtKB-KW"/>
</dbReference>
<evidence type="ECO:0000313" key="16">
    <source>
        <dbReference type="Proteomes" id="UP000198656"/>
    </source>
</evidence>
<comment type="function">
    <text evidence="12 13">Component of the acetyl coenzyme A carboxylase (ACC) complex. Biotin carboxylase (BC) catalyzes the carboxylation of biotin on its carrier protein (BCCP) and then the CO(2) group is transferred by the transcarboxylase to acetyl-CoA to form malonyl-CoA.</text>
</comment>
<keyword evidence="11 13" id="KW-0275">Fatty acid biosynthesis</keyword>
<reference evidence="16" key="1">
    <citation type="submission" date="2016-10" db="EMBL/GenBank/DDBJ databases">
        <authorList>
            <person name="Varghese N."/>
            <person name="Submissions S."/>
        </authorList>
    </citation>
    <scope>NUCLEOTIDE SEQUENCE [LARGE SCALE GENOMIC DNA]</scope>
    <source>
        <strain evidence="16">DSM 8344</strain>
    </source>
</reference>
<feature type="binding site" evidence="13">
    <location>
        <position position="70"/>
    </location>
    <ligand>
        <name>Zn(2+)</name>
        <dbReference type="ChEBI" id="CHEBI:29105"/>
    </ligand>
</feature>
<evidence type="ECO:0000256" key="10">
    <source>
        <dbReference type="ARBA" id="ARBA00023098"/>
    </source>
</evidence>
<keyword evidence="9 13" id="KW-0067">ATP-binding</keyword>
<dbReference type="InterPro" id="IPR029045">
    <property type="entry name" value="ClpP/crotonase-like_dom_sf"/>
</dbReference>
<keyword evidence="2 13" id="KW-0444">Lipid biosynthesis</keyword>
<proteinExistence type="inferred from homology"/>
<comment type="subunit">
    <text evidence="13">Acetyl-CoA carboxylase is a heterohexamer composed of biotin carboxyl carrier protein (AccB), biotin carboxylase (AccC) and two subunits each of ACCase subunit alpha (AccA) and ACCase subunit beta (AccD).</text>
</comment>
<dbReference type="PANTHER" id="PTHR42995:SF5">
    <property type="entry name" value="ACETYL-COENZYME A CARBOXYLASE CARBOXYL TRANSFERASE SUBUNIT BETA, CHLOROPLASTIC"/>
    <property type="match status" value="1"/>
</dbReference>
<dbReference type="InterPro" id="IPR000438">
    <property type="entry name" value="Acetyl_CoA_COase_Trfase_b_su"/>
</dbReference>
<dbReference type="InterPro" id="IPR011762">
    <property type="entry name" value="COA_CT_N"/>
</dbReference>
<evidence type="ECO:0000256" key="11">
    <source>
        <dbReference type="ARBA" id="ARBA00023160"/>
    </source>
</evidence>
<dbReference type="HAMAP" id="MF_01395">
    <property type="entry name" value="AcetylCoA_CT_beta"/>
    <property type="match status" value="1"/>
</dbReference>
<feature type="binding site" evidence="13">
    <location>
        <position position="48"/>
    </location>
    <ligand>
        <name>Zn(2+)</name>
        <dbReference type="ChEBI" id="CHEBI:29105"/>
    </ligand>
</feature>
<dbReference type="GO" id="GO:0006633">
    <property type="term" value="P:fatty acid biosynthetic process"/>
    <property type="evidence" value="ECO:0007669"/>
    <property type="project" value="UniProtKB-KW"/>
</dbReference>
<comment type="subcellular location">
    <subcellularLocation>
        <location evidence="1 13">Cytoplasm</location>
    </subcellularLocation>
</comment>
<dbReference type="OrthoDB" id="9772975at2"/>
<keyword evidence="10 13" id="KW-0443">Lipid metabolism</keyword>
<dbReference type="EC" id="2.1.3.15" evidence="13"/>
<evidence type="ECO:0000256" key="8">
    <source>
        <dbReference type="ARBA" id="ARBA00022833"/>
    </source>
</evidence>
<evidence type="ECO:0000256" key="5">
    <source>
        <dbReference type="ARBA" id="ARBA00022741"/>
    </source>
</evidence>
<dbReference type="UniPathway" id="UPA00655">
    <property type="reaction ID" value="UER00711"/>
</dbReference>
<evidence type="ECO:0000256" key="12">
    <source>
        <dbReference type="ARBA" id="ARBA00025280"/>
    </source>
</evidence>
<organism evidence="15 16">
    <name type="scientific">Desulfosporosinus hippei DSM 8344</name>
    <dbReference type="NCBI Taxonomy" id="1121419"/>
    <lineage>
        <taxon>Bacteria</taxon>
        <taxon>Bacillati</taxon>
        <taxon>Bacillota</taxon>
        <taxon>Clostridia</taxon>
        <taxon>Eubacteriales</taxon>
        <taxon>Desulfitobacteriaceae</taxon>
        <taxon>Desulfosporosinus</taxon>
    </lineage>
</organism>
<evidence type="ECO:0000256" key="13">
    <source>
        <dbReference type="HAMAP-Rule" id="MF_01395"/>
    </source>
</evidence>
<dbReference type="Pfam" id="PF17848">
    <property type="entry name" value="Zn_ribbon_ACC"/>
    <property type="match status" value="1"/>
</dbReference>